<dbReference type="Pfam" id="PF01314">
    <property type="entry name" value="AFOR_C"/>
    <property type="match status" value="1"/>
</dbReference>
<comment type="cofactor">
    <cofactor evidence="1">
        <name>[4Fe-4S] cluster</name>
        <dbReference type="ChEBI" id="CHEBI:49883"/>
    </cofactor>
</comment>
<dbReference type="InterPro" id="IPR001203">
    <property type="entry name" value="OxRdtase_Ald_Fedxn_C"/>
</dbReference>
<evidence type="ECO:0000259" key="9">
    <source>
        <dbReference type="SMART" id="SM00790"/>
    </source>
</evidence>
<dbReference type="InterPro" id="IPR036021">
    <property type="entry name" value="Tungsten_al_ferr_oxy-like_C"/>
</dbReference>
<keyword evidence="6" id="KW-0408">Iron</keyword>
<evidence type="ECO:0000256" key="7">
    <source>
        <dbReference type="ARBA" id="ARBA00023014"/>
    </source>
</evidence>
<keyword evidence="4" id="KW-0479">Metal-binding</keyword>
<protein>
    <submittedName>
        <fullName evidence="10">Aldehyde ferredoxin oxidoreductase</fullName>
    </submittedName>
</protein>
<evidence type="ECO:0000256" key="2">
    <source>
        <dbReference type="ARBA" id="ARBA00011032"/>
    </source>
</evidence>
<gene>
    <name evidence="10" type="ORF">MRX98_03765</name>
</gene>
<reference evidence="10" key="1">
    <citation type="submission" date="2022-04" db="EMBL/GenBank/DDBJ databases">
        <title>Desulfatitalea alkaliphila sp. nov., a novel anaerobic sulfate-reducing bacterium isolated from terrestrial mud volcano, Taman Peninsula, Russia.</title>
        <authorList>
            <person name="Khomyakova M.A."/>
            <person name="Merkel A.Y."/>
            <person name="Slobodkin A.I."/>
        </authorList>
    </citation>
    <scope>NUCLEOTIDE SEQUENCE</scope>
    <source>
        <strain evidence="10">M08but</strain>
    </source>
</reference>
<feature type="domain" description="Aldehyde ferredoxin oxidoreductase N-terminal" evidence="9">
    <location>
        <begin position="1"/>
        <end position="209"/>
    </location>
</feature>
<dbReference type="GO" id="GO:0051539">
    <property type="term" value="F:4 iron, 4 sulfur cluster binding"/>
    <property type="evidence" value="ECO:0007669"/>
    <property type="project" value="UniProtKB-KW"/>
</dbReference>
<dbReference type="InterPro" id="IPR013985">
    <property type="entry name" value="Ald_Fedxn_OxRdtase_dom3"/>
</dbReference>
<dbReference type="GO" id="GO:0009055">
    <property type="term" value="F:electron transfer activity"/>
    <property type="evidence" value="ECO:0007669"/>
    <property type="project" value="InterPro"/>
</dbReference>
<name>A0AA41UHJ8_9BACT</name>
<dbReference type="EMBL" id="JALJRB010000003">
    <property type="protein sequence ID" value="MCJ8499680.1"/>
    <property type="molecule type" value="Genomic_DNA"/>
</dbReference>
<keyword evidence="5" id="KW-0560">Oxidoreductase</keyword>
<keyword evidence="7" id="KW-0411">Iron-sulfur</keyword>
<evidence type="ECO:0000256" key="3">
    <source>
        <dbReference type="ARBA" id="ARBA00022485"/>
    </source>
</evidence>
<sequence length="571" mass="60955">MENIIRIDMERGTVTVEPLPENYRTLGNRGLVAKVLNEEVDPTCDPLGPENKLVFTLGLLAGTGFPTGNRLSVGAKSPLTGGIKEANSGGNIGSVLARHAIKMIIVEKQPMDKGAYVLTIDAEGQPSLTKEDGFAGMGTYDLVTRLKETHGEKIAVACIGAAGERQYLNSTIQTTDHSTGHPCRALARGGIGAVMGSKGLKAIVVHPAAKRAEIEYADKARFSNALKAYADVLNRNAVTSRALRFFGTMVGMAVTGKSGALPVKNFSGERSPILNDIGAHKFHQNVYQRGGKTGLACQPGCPIRCSNLYNDKDGNYLTSGFEYETVAMIGSNCMIADLDIIARIERMCDDFGIDTIELGTTLGVCMEGGKLAFGDGEKAKALVQEMIDGTEFGKLMGQGTEAVGKHLGVKRIPTVKKQGMPGYDPRNSKGTGLGYATSPMGADHTVGTTSGSAGDMNKTGRVQMSQKVQVAYAAVDNFMCHFASFPLTSTHKYAVAHIAEAMAGKLGGEWNSDRVFGLGLETLMLEKAFNRTAGFTAKDDRLPQFFYDEASPMTGAKFDFTDEELAQVLPF</sequence>
<comment type="similarity">
    <text evidence="2">Belongs to the AOR/FOR family.</text>
</comment>
<proteinExistence type="inferred from homology"/>
<evidence type="ECO:0000256" key="5">
    <source>
        <dbReference type="ARBA" id="ARBA00023002"/>
    </source>
</evidence>
<evidence type="ECO:0000256" key="8">
    <source>
        <dbReference type="ARBA" id="ARBA00049934"/>
    </source>
</evidence>
<accession>A0AA41UHJ8</accession>
<evidence type="ECO:0000313" key="11">
    <source>
        <dbReference type="Proteomes" id="UP001165427"/>
    </source>
</evidence>
<dbReference type="Gene3D" id="1.10.569.10">
    <property type="entry name" value="Aldehyde Ferredoxin Oxidoreductase Protein, subunit A, domain 2"/>
    <property type="match status" value="1"/>
</dbReference>
<comment type="caution">
    <text evidence="10">The sequence shown here is derived from an EMBL/GenBank/DDBJ whole genome shotgun (WGS) entry which is preliminary data.</text>
</comment>
<dbReference type="AlphaFoldDB" id="A0AA41UHJ8"/>
<keyword evidence="11" id="KW-1185">Reference proteome</keyword>
<dbReference type="Gene3D" id="1.10.599.10">
    <property type="entry name" value="Aldehyde Ferredoxin Oxidoreductase Protein, subunit A, domain 3"/>
    <property type="match status" value="1"/>
</dbReference>
<dbReference type="Gene3D" id="3.60.9.10">
    <property type="entry name" value="Aldehyde ferredoxin oxidoreductase, N-terminal domain"/>
    <property type="match status" value="1"/>
</dbReference>
<dbReference type="InterPro" id="IPR013984">
    <property type="entry name" value="Ald_Fedxn_OxRdtase_dom2"/>
</dbReference>
<dbReference type="InterPro" id="IPR013983">
    <property type="entry name" value="Ald_Fedxn_OxRdtase_N"/>
</dbReference>
<dbReference type="SMART" id="SM00790">
    <property type="entry name" value="AFOR_N"/>
    <property type="match status" value="1"/>
</dbReference>
<dbReference type="InterPro" id="IPR051919">
    <property type="entry name" value="W-dependent_AOR"/>
</dbReference>
<keyword evidence="3" id="KW-0004">4Fe-4S</keyword>
<dbReference type="GO" id="GO:0046872">
    <property type="term" value="F:metal ion binding"/>
    <property type="evidence" value="ECO:0007669"/>
    <property type="project" value="UniProtKB-KW"/>
</dbReference>
<dbReference type="PANTHER" id="PTHR30038">
    <property type="entry name" value="ALDEHYDE FERREDOXIN OXIDOREDUCTASE"/>
    <property type="match status" value="1"/>
</dbReference>
<evidence type="ECO:0000256" key="1">
    <source>
        <dbReference type="ARBA" id="ARBA00001966"/>
    </source>
</evidence>
<evidence type="ECO:0000313" key="10">
    <source>
        <dbReference type="EMBL" id="MCJ8499680.1"/>
    </source>
</evidence>
<dbReference type="RefSeq" id="WP_246903122.1">
    <property type="nucleotide sequence ID" value="NZ_JALJRB010000003.1"/>
</dbReference>
<dbReference type="Proteomes" id="UP001165427">
    <property type="component" value="Unassembled WGS sequence"/>
</dbReference>
<dbReference type="InterPro" id="IPR036503">
    <property type="entry name" value="Ald_Fedxn_OxRdtase_N_sf"/>
</dbReference>
<comment type="cofactor">
    <cofactor evidence="8">
        <name>tungstopterin</name>
        <dbReference type="ChEBI" id="CHEBI:30402"/>
    </cofactor>
</comment>
<organism evidence="10 11">
    <name type="scientific">Desulfatitalea alkaliphila</name>
    <dbReference type="NCBI Taxonomy" id="2929485"/>
    <lineage>
        <taxon>Bacteria</taxon>
        <taxon>Pseudomonadati</taxon>
        <taxon>Thermodesulfobacteriota</taxon>
        <taxon>Desulfobacteria</taxon>
        <taxon>Desulfobacterales</taxon>
        <taxon>Desulfosarcinaceae</taxon>
        <taxon>Desulfatitalea</taxon>
    </lineage>
</organism>
<dbReference type="SUPFAM" id="SSF56228">
    <property type="entry name" value="Aldehyde ferredoxin oxidoreductase, N-terminal domain"/>
    <property type="match status" value="1"/>
</dbReference>
<dbReference type="Pfam" id="PF02730">
    <property type="entry name" value="AFOR_N"/>
    <property type="match status" value="1"/>
</dbReference>
<evidence type="ECO:0000256" key="6">
    <source>
        <dbReference type="ARBA" id="ARBA00023004"/>
    </source>
</evidence>
<dbReference type="PANTHER" id="PTHR30038:SF0">
    <property type="entry name" value="TUNGSTEN-CONTAINING ALDEHYDE FERREDOXIN OXIDOREDUCTASE"/>
    <property type="match status" value="1"/>
</dbReference>
<evidence type="ECO:0000256" key="4">
    <source>
        <dbReference type="ARBA" id="ARBA00022723"/>
    </source>
</evidence>
<dbReference type="GO" id="GO:0016625">
    <property type="term" value="F:oxidoreductase activity, acting on the aldehyde or oxo group of donors, iron-sulfur protein as acceptor"/>
    <property type="evidence" value="ECO:0007669"/>
    <property type="project" value="InterPro"/>
</dbReference>
<dbReference type="SUPFAM" id="SSF48310">
    <property type="entry name" value="Aldehyde ferredoxin oxidoreductase, C-terminal domains"/>
    <property type="match status" value="1"/>
</dbReference>